<organism evidence="1 2">
    <name type="scientific">Trichogramma brassicae</name>
    <dbReference type="NCBI Taxonomy" id="86971"/>
    <lineage>
        <taxon>Eukaryota</taxon>
        <taxon>Metazoa</taxon>
        <taxon>Ecdysozoa</taxon>
        <taxon>Arthropoda</taxon>
        <taxon>Hexapoda</taxon>
        <taxon>Insecta</taxon>
        <taxon>Pterygota</taxon>
        <taxon>Neoptera</taxon>
        <taxon>Endopterygota</taxon>
        <taxon>Hymenoptera</taxon>
        <taxon>Apocrita</taxon>
        <taxon>Proctotrupomorpha</taxon>
        <taxon>Chalcidoidea</taxon>
        <taxon>Trichogrammatidae</taxon>
        <taxon>Trichogramma</taxon>
    </lineage>
</organism>
<dbReference type="Proteomes" id="UP000479190">
    <property type="component" value="Unassembled WGS sequence"/>
</dbReference>
<proteinExistence type="predicted"/>
<dbReference type="EMBL" id="CADCXV010000731">
    <property type="protein sequence ID" value="CAB0034070.1"/>
    <property type="molecule type" value="Genomic_DNA"/>
</dbReference>
<evidence type="ECO:0000313" key="2">
    <source>
        <dbReference type="Proteomes" id="UP000479190"/>
    </source>
</evidence>
<dbReference type="OrthoDB" id="9943809at2759"/>
<evidence type="ECO:0000313" key="1">
    <source>
        <dbReference type="EMBL" id="CAB0034070.1"/>
    </source>
</evidence>
<reference evidence="1 2" key="1">
    <citation type="submission" date="2020-02" db="EMBL/GenBank/DDBJ databases">
        <authorList>
            <person name="Ferguson B K."/>
        </authorList>
    </citation>
    <scope>NUCLEOTIDE SEQUENCE [LARGE SCALE GENOMIC DNA]</scope>
</reference>
<keyword evidence="2" id="KW-1185">Reference proteome</keyword>
<accession>A0A6H5IF22</accession>
<name>A0A6H5IF22_9HYME</name>
<dbReference type="AlphaFoldDB" id="A0A6H5IF22"/>
<sequence length="103" mass="11418">MNRISNLKLSVSCRFSGMMHGYQCFCGSQYGKAGPSDECKIPCVNDTTSICGSDEAINIYSTGQKVLWHLSVNLSTAFYENIGILKIITFYAHVDFDIMCTNV</sequence>
<gene>
    <name evidence="1" type="ORF">TBRA_LOCUS5968</name>
</gene>
<protein>
    <recommendedName>
        <fullName evidence="3">WSC domain-containing protein</fullName>
    </recommendedName>
</protein>
<evidence type="ECO:0008006" key="3">
    <source>
        <dbReference type="Google" id="ProtNLM"/>
    </source>
</evidence>